<name>A0ACC2SSA7_9FUNG</name>
<evidence type="ECO:0000313" key="2">
    <source>
        <dbReference type="Proteomes" id="UP001165960"/>
    </source>
</evidence>
<keyword evidence="1" id="KW-0251">Elongation factor</keyword>
<organism evidence="1 2">
    <name type="scientific">Entomophthora muscae</name>
    <dbReference type="NCBI Taxonomy" id="34485"/>
    <lineage>
        <taxon>Eukaryota</taxon>
        <taxon>Fungi</taxon>
        <taxon>Fungi incertae sedis</taxon>
        <taxon>Zoopagomycota</taxon>
        <taxon>Entomophthoromycotina</taxon>
        <taxon>Entomophthoromycetes</taxon>
        <taxon>Entomophthorales</taxon>
        <taxon>Entomophthoraceae</taxon>
        <taxon>Entomophthora</taxon>
    </lineage>
</organism>
<keyword evidence="2" id="KW-1185">Reference proteome</keyword>
<dbReference type="EMBL" id="QTSX02004366">
    <property type="protein sequence ID" value="KAJ9065245.1"/>
    <property type="molecule type" value="Genomic_DNA"/>
</dbReference>
<comment type="caution">
    <text evidence="1">The sequence shown here is derived from an EMBL/GenBank/DDBJ whole genome shotgun (WGS) entry which is preliminary data.</text>
</comment>
<dbReference type="Proteomes" id="UP001165960">
    <property type="component" value="Unassembled WGS sequence"/>
</dbReference>
<reference evidence="1" key="1">
    <citation type="submission" date="2022-04" db="EMBL/GenBank/DDBJ databases">
        <title>Genome of the entomopathogenic fungus Entomophthora muscae.</title>
        <authorList>
            <person name="Elya C."/>
            <person name="Lovett B.R."/>
            <person name="Lee E."/>
            <person name="Macias A.M."/>
            <person name="Hajek A.E."/>
            <person name="De Bivort B.L."/>
            <person name="Kasson M.T."/>
            <person name="De Fine Licht H.H."/>
            <person name="Stajich J.E."/>
        </authorList>
    </citation>
    <scope>NUCLEOTIDE SEQUENCE</scope>
    <source>
        <strain evidence="1">Berkeley</strain>
    </source>
</reference>
<keyword evidence="1" id="KW-0648">Protein biosynthesis</keyword>
<evidence type="ECO:0000313" key="1">
    <source>
        <dbReference type="EMBL" id="KAJ9065245.1"/>
    </source>
</evidence>
<proteinExistence type="predicted"/>
<gene>
    <name evidence="1" type="primary">TSF1_2</name>
    <name evidence="1" type="ORF">DSO57_1021700</name>
</gene>
<accession>A0ACC2SSA7</accession>
<protein>
    <submittedName>
        <fullName evidence="1">Elongation factor Ts, mitochondrial</fullName>
    </submittedName>
</protein>
<sequence length="340" mass="36713">MKLLRSILTAQTPALRSFSRTYAVKPSVPLISEIRKKTEISITKAKEALIATENNLEKALAWIEEDLAKSGAKKAAKLADRVAAEGLIGVITRNDIPGASNGALVELCCESDFVTRNKIFQQLVRDIAAAALNIPDNALEVKSGVATIPAAILNEAKLIETNVSVKDVISETVSKLGENIQLRRAITTRFPSSESASVYTAASVHGGEADYGKIGGLVVLHVENDDVTEPGLQLARQLSRHVVGLDPLCLDSSDAIAKEKQSSLSAPEYQDFLTSSVLLNQEFLFGQGSVQERLDEFKKNHGFSLSIKSFTRLVAGEGVDKGLPTDFHSEVMKQIEKSLN</sequence>